<dbReference type="AlphaFoldDB" id="A0A7W9SRQ7"/>
<feature type="signal peptide" evidence="3">
    <location>
        <begin position="1"/>
        <end position="25"/>
    </location>
</feature>
<dbReference type="Pfam" id="PF02563">
    <property type="entry name" value="Poly_export"/>
    <property type="match status" value="1"/>
</dbReference>
<evidence type="ECO:0000313" key="5">
    <source>
        <dbReference type="EMBL" id="MBB6051626.1"/>
    </source>
</evidence>
<dbReference type="PANTHER" id="PTHR33619:SF3">
    <property type="entry name" value="POLYSACCHARIDE EXPORT PROTEIN GFCE-RELATED"/>
    <property type="match status" value="1"/>
</dbReference>
<dbReference type="Gene3D" id="3.30.1950.10">
    <property type="entry name" value="wza like domain"/>
    <property type="match status" value="1"/>
</dbReference>
<dbReference type="GO" id="GO:0015159">
    <property type="term" value="F:polysaccharide transmembrane transporter activity"/>
    <property type="evidence" value="ECO:0007669"/>
    <property type="project" value="InterPro"/>
</dbReference>
<feature type="region of interest" description="Disordered" evidence="2">
    <location>
        <begin position="49"/>
        <end position="73"/>
    </location>
</feature>
<evidence type="ECO:0000313" key="6">
    <source>
        <dbReference type="Proteomes" id="UP000520814"/>
    </source>
</evidence>
<reference evidence="5 6" key="1">
    <citation type="submission" date="2020-08" db="EMBL/GenBank/DDBJ databases">
        <title>Genomic Encyclopedia of Type Strains, Phase IV (KMG-IV): sequencing the most valuable type-strain genomes for metagenomic binning, comparative biology and taxonomic classification.</title>
        <authorList>
            <person name="Goeker M."/>
        </authorList>
    </citation>
    <scope>NUCLEOTIDE SEQUENCE [LARGE SCALE GENOMIC DNA]</scope>
    <source>
        <strain evidence="5 6">DSM 23562</strain>
    </source>
</reference>
<protein>
    <submittedName>
        <fullName evidence="5">Protein involved in polysaccharide export with SLBB domain</fullName>
    </submittedName>
</protein>
<feature type="compositionally biased region" description="Low complexity" evidence="2">
    <location>
        <begin position="64"/>
        <end position="73"/>
    </location>
</feature>
<feature type="chain" id="PRO_5031274027" evidence="3">
    <location>
        <begin position="26"/>
        <end position="450"/>
    </location>
</feature>
<dbReference type="Pfam" id="PF10531">
    <property type="entry name" value="SLBB"/>
    <property type="match status" value="3"/>
</dbReference>
<organism evidence="5 6">
    <name type="scientific">Armatimonas rosea</name>
    <dbReference type="NCBI Taxonomy" id="685828"/>
    <lineage>
        <taxon>Bacteria</taxon>
        <taxon>Bacillati</taxon>
        <taxon>Armatimonadota</taxon>
        <taxon>Armatimonadia</taxon>
        <taxon>Armatimonadales</taxon>
        <taxon>Armatimonadaceae</taxon>
        <taxon>Armatimonas</taxon>
    </lineage>
</organism>
<accession>A0A7W9SRQ7</accession>
<dbReference type="InterPro" id="IPR019554">
    <property type="entry name" value="Soluble_ligand-bd"/>
</dbReference>
<gene>
    <name evidence="5" type="ORF">HNQ39_003436</name>
</gene>
<dbReference type="InterPro" id="IPR000595">
    <property type="entry name" value="cNMP-bd_dom"/>
</dbReference>
<dbReference type="Gene3D" id="3.10.560.10">
    <property type="entry name" value="Outer membrane lipoprotein wza domain like"/>
    <property type="match status" value="2"/>
</dbReference>
<name>A0A7W9SRQ7_ARMRO</name>
<keyword evidence="1 3" id="KW-0732">Signal</keyword>
<evidence type="ECO:0000256" key="3">
    <source>
        <dbReference type="SAM" id="SignalP"/>
    </source>
</evidence>
<dbReference type="Proteomes" id="UP000520814">
    <property type="component" value="Unassembled WGS sequence"/>
</dbReference>
<dbReference type="PANTHER" id="PTHR33619">
    <property type="entry name" value="POLYSACCHARIDE EXPORT PROTEIN GFCE-RELATED"/>
    <property type="match status" value="1"/>
</dbReference>
<dbReference type="InterPro" id="IPR003715">
    <property type="entry name" value="Poly_export_N"/>
</dbReference>
<feature type="domain" description="Cyclic nucleotide-binding" evidence="4">
    <location>
        <begin position="226"/>
        <end position="289"/>
    </location>
</feature>
<dbReference type="PROSITE" id="PS50042">
    <property type="entry name" value="CNMP_BINDING_3"/>
    <property type="match status" value="1"/>
</dbReference>
<evidence type="ECO:0000259" key="4">
    <source>
        <dbReference type="PROSITE" id="PS50042"/>
    </source>
</evidence>
<keyword evidence="6" id="KW-1185">Reference proteome</keyword>
<proteinExistence type="predicted"/>
<comment type="caution">
    <text evidence="5">The sequence shown here is derived from an EMBL/GenBank/DDBJ whole genome shotgun (WGS) entry which is preliminary data.</text>
</comment>
<sequence>MKTTQQTRRMMMTLGVLATTQTTWAAGPIPGMAVVPVVVGAQARRVQEARPLQLPAPSEPRSTPSVASPAASSVASAQSRYKVRAGDSLEIKVMGRPELTQAVTVAPDGTIIYPYVGEVAIAGDSLVQIIAKLKGGLKRQLENPQILVSVVKRQMGEVAVLGPVKEAGKKELGDDWRVLNLIAAAGGLTVERPEFVTMRLVRKGGQTTLNVDPIQLYASGDPKLNFMLEDGDLLVIQERDKSETMVTVVGEVGKPGQVICPRDGSPLAALVAAGGATGKASLSKATLRRGSGGTPIPVDLSNPDKLPLSLQVGPGDTLTIPASVSQVFIAGAGVLKPGAVEIPDKTALTIYWAIQQAGGVQQDADLKHASITRIAPNGAPIAEEIDLEKIFKNRNSQGKGAEEAAALNSKLKPGDILEIPTKGAKRRGFNLGLNEAMMGLSTYLMVRQIR</sequence>
<dbReference type="EMBL" id="JACHGW010000003">
    <property type="protein sequence ID" value="MBB6051626.1"/>
    <property type="molecule type" value="Genomic_DNA"/>
</dbReference>
<evidence type="ECO:0000256" key="2">
    <source>
        <dbReference type="SAM" id="MobiDB-lite"/>
    </source>
</evidence>
<evidence type="ECO:0000256" key="1">
    <source>
        <dbReference type="ARBA" id="ARBA00022729"/>
    </source>
</evidence>
<dbReference type="RefSeq" id="WP_184198964.1">
    <property type="nucleotide sequence ID" value="NZ_JACHGW010000003.1"/>
</dbReference>
<dbReference type="InterPro" id="IPR049712">
    <property type="entry name" value="Poly_export"/>
</dbReference>